<accession>A0ABY5I601</accession>
<dbReference type="Pfam" id="PF00480">
    <property type="entry name" value="ROK"/>
    <property type="match status" value="1"/>
</dbReference>
<protein>
    <submittedName>
        <fullName evidence="2">ROK family protein</fullName>
    </submittedName>
</protein>
<organism evidence="2 3">
    <name type="scientific">Allocoprobacillus halotolerans</name>
    <dbReference type="NCBI Taxonomy" id="2944914"/>
    <lineage>
        <taxon>Bacteria</taxon>
        <taxon>Bacillati</taxon>
        <taxon>Bacillota</taxon>
        <taxon>Erysipelotrichia</taxon>
        <taxon>Erysipelotrichales</taxon>
        <taxon>Erysipelotrichaceae</taxon>
        <taxon>Allocoprobacillus</taxon>
    </lineage>
</organism>
<dbReference type="Gene3D" id="3.30.420.40">
    <property type="match status" value="1"/>
</dbReference>
<dbReference type="InterPro" id="IPR000600">
    <property type="entry name" value="ROK"/>
</dbReference>
<reference evidence="2" key="1">
    <citation type="submission" date="2022-07" db="EMBL/GenBank/DDBJ databases">
        <title>Faecal culturing of patients with breast cancer.</title>
        <authorList>
            <person name="Teng N.M.Y."/>
            <person name="Kiu R."/>
            <person name="Evans R."/>
            <person name="Baker D.J."/>
            <person name="Zenner C."/>
            <person name="Robinson S.D."/>
            <person name="Hall L.J."/>
        </authorList>
    </citation>
    <scope>NUCLEOTIDE SEQUENCE</scope>
    <source>
        <strain evidence="2">LH1062</strain>
    </source>
</reference>
<dbReference type="InterPro" id="IPR043129">
    <property type="entry name" value="ATPase_NBD"/>
</dbReference>
<sequence length="111" mass="12700">MDYHELDGLKIFEMIEQGDQDACEALDELATARGLYNLQCVLDYEKILIGGGISQQPLLIQKIQAELDKIYQALPFAIPHVQVETCRYYNDSNLIGALYNFLIINKEMEDE</sequence>
<evidence type="ECO:0000313" key="3">
    <source>
        <dbReference type="Proteomes" id="UP001060112"/>
    </source>
</evidence>
<evidence type="ECO:0000313" key="2">
    <source>
        <dbReference type="EMBL" id="UTY40761.1"/>
    </source>
</evidence>
<evidence type="ECO:0000256" key="1">
    <source>
        <dbReference type="ARBA" id="ARBA00006479"/>
    </source>
</evidence>
<dbReference type="Proteomes" id="UP001060112">
    <property type="component" value="Chromosome"/>
</dbReference>
<comment type="similarity">
    <text evidence="1">Belongs to the ROK (NagC/XylR) family.</text>
</comment>
<name>A0ABY5I601_9FIRM</name>
<dbReference type="EMBL" id="CP101620">
    <property type="protein sequence ID" value="UTY40761.1"/>
    <property type="molecule type" value="Genomic_DNA"/>
</dbReference>
<proteinExistence type="inferred from homology"/>
<keyword evidence="3" id="KW-1185">Reference proteome</keyword>
<dbReference type="SUPFAM" id="SSF53067">
    <property type="entry name" value="Actin-like ATPase domain"/>
    <property type="match status" value="1"/>
</dbReference>
<dbReference type="RefSeq" id="WP_290142239.1">
    <property type="nucleotide sequence ID" value="NZ_CP101620.1"/>
</dbReference>
<gene>
    <name evidence="2" type="ORF">NMU03_08420</name>
</gene>